<sequence length="322" mass="36625">MFDRIGAALFLVLLLPHGCTNQEARQAARLRRSVAGTQSQVLALYEPWFGHPRHMSVGYSSHDPEVIRKQIHQAKALGITGFVVDWYGDREPFIDQSYALMQTIAAKEQFHIAMMYDETDEEEGATDEAFADFKMFHDTYLAPNAPGREAYLTYEGQPVIFIFPKGGHTDWSRIRTEIDRWNPQPLLIQENEPGQYAAAFDGFYAWINPGKNGWAADGSNWGEQYLNDFYSTMQSKYPDKITVGGAWASFDDRKAAWGLNRHISPRCGQTFTDTFNLWKKYSVPSDPLPFLLVETWNDYEEGTAIEHGIPSCNGESQQPAMR</sequence>
<organism evidence="1 2">
    <name type="scientific">Alloacidobacterium dinghuense</name>
    <dbReference type="NCBI Taxonomy" id="2763107"/>
    <lineage>
        <taxon>Bacteria</taxon>
        <taxon>Pseudomonadati</taxon>
        <taxon>Acidobacteriota</taxon>
        <taxon>Terriglobia</taxon>
        <taxon>Terriglobales</taxon>
        <taxon>Acidobacteriaceae</taxon>
        <taxon>Alloacidobacterium</taxon>
    </lineage>
</organism>
<reference evidence="1 2" key="1">
    <citation type="submission" date="2020-08" db="EMBL/GenBank/DDBJ databases">
        <title>Edaphobacter telluris sp. nov. and Acidobacterium dinghuensis sp. nov., two acidobacteria isolated from forest soil.</title>
        <authorList>
            <person name="Fu J."/>
            <person name="Qiu L."/>
        </authorList>
    </citation>
    <scope>NUCLEOTIDE SEQUENCE [LARGE SCALE GENOMIC DNA]</scope>
    <source>
        <strain evidence="1">4Y35</strain>
    </source>
</reference>
<dbReference type="SUPFAM" id="SSF51658">
    <property type="entry name" value="Xylose isomerase-like"/>
    <property type="match status" value="1"/>
</dbReference>
<dbReference type="InterPro" id="IPR036237">
    <property type="entry name" value="Xyl_isomerase-like_sf"/>
</dbReference>
<keyword evidence="2" id="KW-1185">Reference proteome</keyword>
<dbReference type="Gene3D" id="3.20.20.80">
    <property type="entry name" value="Glycosidases"/>
    <property type="match status" value="1"/>
</dbReference>
<accession>A0A7G8BKX6</accession>
<dbReference type="RefSeq" id="WP_186744428.1">
    <property type="nucleotide sequence ID" value="NZ_CP060394.1"/>
</dbReference>
<dbReference type="Proteomes" id="UP000515312">
    <property type="component" value="Chromosome"/>
</dbReference>
<name>A0A7G8BKX6_9BACT</name>
<protein>
    <recommendedName>
        <fullName evidence="3">Glycosyl hydrolase family 71</fullName>
    </recommendedName>
</protein>
<evidence type="ECO:0000313" key="1">
    <source>
        <dbReference type="EMBL" id="QNI33196.1"/>
    </source>
</evidence>
<evidence type="ECO:0000313" key="2">
    <source>
        <dbReference type="Proteomes" id="UP000515312"/>
    </source>
</evidence>
<gene>
    <name evidence="1" type="ORF">H7849_04285</name>
</gene>
<dbReference type="AlphaFoldDB" id="A0A7G8BKX6"/>
<evidence type="ECO:0008006" key="3">
    <source>
        <dbReference type="Google" id="ProtNLM"/>
    </source>
</evidence>
<proteinExistence type="predicted"/>
<dbReference type="KEGG" id="adin:H7849_04285"/>
<dbReference type="EMBL" id="CP060394">
    <property type="protein sequence ID" value="QNI33196.1"/>
    <property type="molecule type" value="Genomic_DNA"/>
</dbReference>